<dbReference type="Pfam" id="PF00375">
    <property type="entry name" value="SDF"/>
    <property type="match status" value="1"/>
</dbReference>
<feature type="transmembrane region" description="Helical" evidence="9">
    <location>
        <begin position="338"/>
        <end position="360"/>
    </location>
</feature>
<evidence type="ECO:0000256" key="5">
    <source>
        <dbReference type="ARBA" id="ARBA00022847"/>
    </source>
</evidence>
<dbReference type="PANTHER" id="PTHR11958:SF63">
    <property type="entry name" value="AMINO ACID TRANSPORTER"/>
    <property type="match status" value="1"/>
</dbReference>
<keyword evidence="4 9" id="KW-0812">Transmembrane</keyword>
<feature type="transmembrane region" description="Helical" evidence="9">
    <location>
        <begin position="161"/>
        <end position="179"/>
    </location>
</feature>
<dbReference type="FunFam" id="1.10.3860.10:FF:000001">
    <property type="entry name" value="C4-dicarboxylate transport protein"/>
    <property type="match status" value="1"/>
</dbReference>
<dbReference type="InterPro" id="IPR050746">
    <property type="entry name" value="DAACS"/>
</dbReference>
<feature type="transmembrane region" description="Helical" evidence="9">
    <location>
        <begin position="227"/>
        <end position="254"/>
    </location>
</feature>
<evidence type="ECO:0000256" key="6">
    <source>
        <dbReference type="ARBA" id="ARBA00022989"/>
    </source>
</evidence>
<evidence type="ECO:0000256" key="3">
    <source>
        <dbReference type="ARBA" id="ARBA00022475"/>
    </source>
</evidence>
<evidence type="ECO:0000256" key="2">
    <source>
        <dbReference type="ARBA" id="ARBA00022448"/>
    </source>
</evidence>
<proteinExistence type="predicted"/>
<dbReference type="PROSITE" id="PS00714">
    <property type="entry name" value="NA_DICARBOXYL_SYMP_2"/>
    <property type="match status" value="1"/>
</dbReference>
<keyword evidence="6 9" id="KW-1133">Transmembrane helix</keyword>
<dbReference type="Proteomes" id="UP000434044">
    <property type="component" value="Unassembled WGS sequence"/>
</dbReference>
<feature type="transmembrane region" description="Helical" evidence="9">
    <location>
        <begin position="200"/>
        <end position="221"/>
    </location>
</feature>
<organism evidence="10 11">
    <name type="scientific">Allochromatium palmeri</name>
    <dbReference type="NCBI Taxonomy" id="231048"/>
    <lineage>
        <taxon>Bacteria</taxon>
        <taxon>Pseudomonadati</taxon>
        <taxon>Pseudomonadota</taxon>
        <taxon>Gammaproteobacteria</taxon>
        <taxon>Chromatiales</taxon>
        <taxon>Chromatiaceae</taxon>
        <taxon>Allochromatium</taxon>
    </lineage>
</organism>
<dbReference type="InterPro" id="IPR001991">
    <property type="entry name" value="Na-dicarboxylate_symporter"/>
</dbReference>
<dbReference type="Gene3D" id="1.10.3860.10">
    <property type="entry name" value="Sodium:dicarboxylate symporter"/>
    <property type="match status" value="1"/>
</dbReference>
<evidence type="ECO:0000256" key="1">
    <source>
        <dbReference type="ARBA" id="ARBA00004651"/>
    </source>
</evidence>
<keyword evidence="11" id="KW-1185">Reference proteome</keyword>
<evidence type="ECO:0000256" key="8">
    <source>
        <dbReference type="ARBA" id="ARBA00023180"/>
    </source>
</evidence>
<dbReference type="GO" id="GO:1902475">
    <property type="term" value="P:L-alpha-amino acid transmembrane transport"/>
    <property type="evidence" value="ECO:0007669"/>
    <property type="project" value="UniProtKB-ARBA"/>
</dbReference>
<keyword evidence="3" id="KW-1003">Cell membrane</keyword>
<feature type="transmembrane region" description="Helical" evidence="9">
    <location>
        <begin position="12"/>
        <end position="41"/>
    </location>
</feature>
<dbReference type="OrthoDB" id="9766690at2"/>
<comment type="caution">
    <text evidence="10">The sequence shown here is derived from an EMBL/GenBank/DDBJ whole genome shotgun (WGS) entry which is preliminary data.</text>
</comment>
<feature type="transmembrane region" description="Helical" evidence="9">
    <location>
        <begin position="47"/>
        <end position="73"/>
    </location>
</feature>
<comment type="subcellular location">
    <subcellularLocation>
        <location evidence="1">Cell membrane</location>
        <topology evidence="1">Multi-pass membrane protein</topology>
    </subcellularLocation>
</comment>
<feature type="transmembrane region" description="Helical" evidence="9">
    <location>
        <begin position="85"/>
        <end position="106"/>
    </location>
</feature>
<dbReference type="RefSeq" id="WP_155450489.1">
    <property type="nucleotide sequence ID" value="NZ_WNKT01000027.1"/>
</dbReference>
<name>A0A6N8EHW0_9GAMM</name>
<keyword evidence="7 9" id="KW-0472">Membrane</keyword>
<dbReference type="PANTHER" id="PTHR11958">
    <property type="entry name" value="SODIUM/DICARBOXYLATE SYMPORTER-RELATED"/>
    <property type="match status" value="1"/>
</dbReference>
<dbReference type="InterPro" id="IPR036458">
    <property type="entry name" value="Na:dicarbo_symporter_sf"/>
</dbReference>
<gene>
    <name evidence="10" type="ORF">GJ668_12525</name>
</gene>
<dbReference type="AlphaFoldDB" id="A0A6N8EHW0"/>
<keyword evidence="8" id="KW-0325">Glycoprotein</keyword>
<reference evidence="10 11" key="1">
    <citation type="submission" date="2019-11" db="EMBL/GenBank/DDBJ databases">
        <title>Whole-genome sequence of the anaerobic purple sulfur bacterium Allochromatium palmeri DSM 15591.</title>
        <authorList>
            <person name="Kyndt J.A."/>
            <person name="Meyer T.E."/>
        </authorList>
    </citation>
    <scope>NUCLEOTIDE SEQUENCE [LARGE SCALE GENOMIC DNA]</scope>
    <source>
        <strain evidence="10 11">DSM 15591</strain>
    </source>
</reference>
<feature type="transmembrane region" description="Helical" evidence="9">
    <location>
        <begin position="366"/>
        <end position="388"/>
    </location>
</feature>
<evidence type="ECO:0000313" key="10">
    <source>
        <dbReference type="EMBL" id="MTW21914.1"/>
    </source>
</evidence>
<dbReference type="GO" id="GO:0015293">
    <property type="term" value="F:symporter activity"/>
    <property type="evidence" value="ECO:0007669"/>
    <property type="project" value="UniProtKB-KW"/>
</dbReference>
<dbReference type="InterPro" id="IPR018107">
    <property type="entry name" value="Na-dicarboxylate_symporter_CS"/>
</dbReference>
<accession>A0A6N8EHW0</accession>
<dbReference type="PRINTS" id="PR00173">
    <property type="entry name" value="EDTRNSPORT"/>
</dbReference>
<sequence length="432" mass="45645">MSLLKLKLHWQILIALVLAVLVGLIVGREAGLFGVSFYALFDFVGQLFLNALKMLIVPLIVSSIIVGVSGLGGSEHLGRLGGKTLGYYAMTSLLAILVGLTLANLIQPGVVEGDPSEVFGFSAEAAALQERIGSRDAGDVVEVFLRMIPTNVIEAAADGQMLGLIFFSLLYGFFLARLAEDRGRVQRRFFEGLFEIMMHITDLIMRFAPIGVFALVARTVADTGLEAFGPLALFFLTVTLALATHFLVVLPLLLYFLGGVDPRRHYAAMGAALVTAFSTASSSATLPITLECVEKNAGVSNRTSSFVLPLGATINMDGTALYECVAVLFIAQAYGLELTLGTQFLVVSLALLTSIGVAGIPAASLVAIAVILSAVGLPLEGIGLILAVDRLLDMMRTAVNVFSDSCGAVIIARSEGEHDVLKPRPTVSAPSV</sequence>
<evidence type="ECO:0000256" key="7">
    <source>
        <dbReference type="ARBA" id="ARBA00023136"/>
    </source>
</evidence>
<evidence type="ECO:0000313" key="11">
    <source>
        <dbReference type="Proteomes" id="UP000434044"/>
    </source>
</evidence>
<dbReference type="GO" id="GO:0006835">
    <property type="term" value="P:dicarboxylic acid transport"/>
    <property type="evidence" value="ECO:0007669"/>
    <property type="project" value="UniProtKB-ARBA"/>
</dbReference>
<dbReference type="GO" id="GO:0005886">
    <property type="term" value="C:plasma membrane"/>
    <property type="evidence" value="ECO:0007669"/>
    <property type="project" value="UniProtKB-SubCell"/>
</dbReference>
<protein>
    <submittedName>
        <fullName evidence="10">Cation:dicarboxylase symporter family transporter</fullName>
    </submittedName>
</protein>
<evidence type="ECO:0000256" key="9">
    <source>
        <dbReference type="SAM" id="Phobius"/>
    </source>
</evidence>
<evidence type="ECO:0000256" key="4">
    <source>
        <dbReference type="ARBA" id="ARBA00022692"/>
    </source>
</evidence>
<dbReference type="EMBL" id="WNKT01000027">
    <property type="protein sequence ID" value="MTW21914.1"/>
    <property type="molecule type" value="Genomic_DNA"/>
</dbReference>
<keyword evidence="5" id="KW-0769">Symport</keyword>
<keyword evidence="2" id="KW-0813">Transport</keyword>
<dbReference type="SUPFAM" id="SSF118215">
    <property type="entry name" value="Proton glutamate symport protein"/>
    <property type="match status" value="1"/>
</dbReference>